<reference evidence="1 2" key="1">
    <citation type="submission" date="2019-08" db="EMBL/GenBank/DDBJ databases">
        <title>The genome sequence of a newly discovered highly antifungal drug resistant Aspergillus species, Aspergillus tanneri NIH 1004.</title>
        <authorList>
            <person name="Mounaud S."/>
            <person name="Singh I."/>
            <person name="Joardar V."/>
            <person name="Pakala S."/>
            <person name="Pakala S."/>
            <person name="Venepally P."/>
            <person name="Chung J.K."/>
            <person name="Losada L."/>
            <person name="Nierman W.C."/>
        </authorList>
    </citation>
    <scope>NUCLEOTIDE SEQUENCE [LARGE SCALE GENOMIC DNA]</scope>
    <source>
        <strain evidence="1 2">NIH1004</strain>
    </source>
</reference>
<dbReference type="EMBL" id="QUQM01000003">
    <property type="protein sequence ID" value="KAA8648208.1"/>
    <property type="molecule type" value="Genomic_DNA"/>
</dbReference>
<protein>
    <submittedName>
        <fullName evidence="1">Uncharacterized protein</fullName>
    </submittedName>
</protein>
<evidence type="ECO:0000313" key="2">
    <source>
        <dbReference type="Proteomes" id="UP000324241"/>
    </source>
</evidence>
<dbReference type="RefSeq" id="XP_033427569.1">
    <property type="nucleotide sequence ID" value="XM_033568763.1"/>
</dbReference>
<accession>A0A5M9MMG2</accession>
<dbReference type="AlphaFoldDB" id="A0A5M9MMG2"/>
<name>A0A5M9MMG2_9EURO</name>
<organism evidence="1 2">
    <name type="scientific">Aspergillus tanneri</name>
    <dbReference type="NCBI Taxonomy" id="1220188"/>
    <lineage>
        <taxon>Eukaryota</taxon>
        <taxon>Fungi</taxon>
        <taxon>Dikarya</taxon>
        <taxon>Ascomycota</taxon>
        <taxon>Pezizomycotina</taxon>
        <taxon>Eurotiomycetes</taxon>
        <taxon>Eurotiomycetidae</taxon>
        <taxon>Eurotiales</taxon>
        <taxon>Aspergillaceae</taxon>
        <taxon>Aspergillus</taxon>
        <taxon>Aspergillus subgen. Circumdati</taxon>
    </lineage>
</organism>
<proteinExistence type="predicted"/>
<gene>
    <name evidence="1" type="ORF">ATNIH1004_004091</name>
</gene>
<comment type="caution">
    <text evidence="1">The sequence shown here is derived from an EMBL/GenBank/DDBJ whole genome shotgun (WGS) entry which is preliminary data.</text>
</comment>
<dbReference type="GeneID" id="54326793"/>
<evidence type="ECO:0000313" key="1">
    <source>
        <dbReference type="EMBL" id="KAA8648208.1"/>
    </source>
</evidence>
<dbReference type="Proteomes" id="UP000324241">
    <property type="component" value="Unassembled WGS sequence"/>
</dbReference>
<sequence length="106" mass="11469">MTTAVSRTQEAGAFAESCHYGQEDIFQSSHPSLFGTDSAPESIGLAVIRDDHRVQLVQPDLDPMLYVSQSGSIPVGTTHCEERNFVGIGVFAFQVISSVIGLSRLR</sequence>